<sequence length="110" mass="12517">MNLTFPLRVHDNHRRPSFALIPPLCLQHPFFVQNRSWVVLCVRQVLVRREIGLSAKESQEQVRSGDASATELFENGAVMLLRKFYPAATKFLLQAIEKCDGDKQDLAHVG</sequence>
<organism evidence="1 2">
    <name type="scientific">Stylosanthes scabra</name>
    <dbReference type="NCBI Taxonomy" id="79078"/>
    <lineage>
        <taxon>Eukaryota</taxon>
        <taxon>Viridiplantae</taxon>
        <taxon>Streptophyta</taxon>
        <taxon>Embryophyta</taxon>
        <taxon>Tracheophyta</taxon>
        <taxon>Spermatophyta</taxon>
        <taxon>Magnoliopsida</taxon>
        <taxon>eudicotyledons</taxon>
        <taxon>Gunneridae</taxon>
        <taxon>Pentapetalae</taxon>
        <taxon>rosids</taxon>
        <taxon>fabids</taxon>
        <taxon>Fabales</taxon>
        <taxon>Fabaceae</taxon>
        <taxon>Papilionoideae</taxon>
        <taxon>50 kb inversion clade</taxon>
        <taxon>dalbergioids sensu lato</taxon>
        <taxon>Dalbergieae</taxon>
        <taxon>Pterocarpus clade</taxon>
        <taxon>Stylosanthes</taxon>
    </lineage>
</organism>
<evidence type="ECO:0000313" key="1">
    <source>
        <dbReference type="EMBL" id="MED6164435.1"/>
    </source>
</evidence>
<accession>A0ABU6UVW8</accession>
<keyword evidence="2" id="KW-1185">Reference proteome</keyword>
<proteinExistence type="predicted"/>
<dbReference type="EMBL" id="JASCZI010122546">
    <property type="protein sequence ID" value="MED6164435.1"/>
    <property type="molecule type" value="Genomic_DNA"/>
</dbReference>
<dbReference type="Proteomes" id="UP001341840">
    <property type="component" value="Unassembled WGS sequence"/>
</dbReference>
<name>A0ABU6UVW8_9FABA</name>
<gene>
    <name evidence="1" type="primary">PYG7_3</name>
    <name evidence="1" type="ORF">PIB30_090066</name>
</gene>
<protein>
    <submittedName>
        <fullName evidence="1">Tetratricopeptide repeat domain-containing protein pyg7, chloroplastic</fullName>
    </submittedName>
</protein>
<comment type="caution">
    <text evidence="1">The sequence shown here is derived from an EMBL/GenBank/DDBJ whole genome shotgun (WGS) entry which is preliminary data.</text>
</comment>
<reference evidence="1 2" key="1">
    <citation type="journal article" date="2023" name="Plants (Basel)">
        <title>Bridging the Gap: Combining Genomics and Transcriptomics Approaches to Understand Stylosanthes scabra, an Orphan Legume from the Brazilian Caatinga.</title>
        <authorList>
            <person name="Ferreira-Neto J.R.C."/>
            <person name="da Silva M.D."/>
            <person name="Binneck E."/>
            <person name="de Melo N.F."/>
            <person name="da Silva R.H."/>
            <person name="de Melo A.L.T.M."/>
            <person name="Pandolfi V."/>
            <person name="Bustamante F.O."/>
            <person name="Brasileiro-Vidal A.C."/>
            <person name="Benko-Iseppon A.M."/>
        </authorList>
    </citation>
    <scope>NUCLEOTIDE SEQUENCE [LARGE SCALE GENOMIC DNA]</scope>
    <source>
        <tissue evidence="1">Leaves</tissue>
    </source>
</reference>
<evidence type="ECO:0000313" key="2">
    <source>
        <dbReference type="Proteomes" id="UP001341840"/>
    </source>
</evidence>